<dbReference type="Proteomes" id="UP000075515">
    <property type="component" value="Unassembled WGS sequence"/>
</dbReference>
<dbReference type="PROSITE" id="PS51664">
    <property type="entry name" value="YCAO"/>
    <property type="match status" value="1"/>
</dbReference>
<feature type="domain" description="YcaO" evidence="2">
    <location>
        <begin position="77"/>
        <end position="115"/>
    </location>
</feature>
<evidence type="ECO:0000313" key="3">
    <source>
        <dbReference type="EMBL" id="KYF86628.1"/>
    </source>
</evidence>
<protein>
    <recommendedName>
        <fullName evidence="2">YcaO domain-containing protein</fullName>
    </recommendedName>
</protein>
<accession>A0A150S359</accession>
<feature type="region of interest" description="Disordered" evidence="1">
    <location>
        <begin position="1"/>
        <end position="32"/>
    </location>
</feature>
<evidence type="ECO:0000256" key="1">
    <source>
        <dbReference type="SAM" id="MobiDB-lite"/>
    </source>
</evidence>
<dbReference type="EMBL" id="JEMC01002546">
    <property type="protein sequence ID" value="KYF86628.1"/>
    <property type="molecule type" value="Genomic_DNA"/>
</dbReference>
<organism evidence="3 4">
    <name type="scientific">Sorangium cellulosum</name>
    <name type="common">Polyangium cellulosum</name>
    <dbReference type="NCBI Taxonomy" id="56"/>
    <lineage>
        <taxon>Bacteria</taxon>
        <taxon>Pseudomonadati</taxon>
        <taxon>Myxococcota</taxon>
        <taxon>Polyangia</taxon>
        <taxon>Polyangiales</taxon>
        <taxon>Polyangiaceae</taxon>
        <taxon>Sorangium</taxon>
    </lineage>
</organism>
<evidence type="ECO:0000259" key="2">
    <source>
        <dbReference type="PROSITE" id="PS51664"/>
    </source>
</evidence>
<dbReference type="AlphaFoldDB" id="A0A150S359"/>
<sequence length="115" mass="12576">MASYRFDPSTLGSPAPKGYLAGTHRQVPPEETLRRVRRLMPVMGITRIANVTGLDNIGIPVVMVCRPNSRSLSVSQGKGLDLPTAQASGLMESVEAYHAERIDLPLKLASYEELR</sequence>
<reference evidence="3 4" key="1">
    <citation type="submission" date="2014-02" db="EMBL/GenBank/DDBJ databases">
        <title>The small core and large imbalanced accessory genome model reveals a collaborative survival strategy of Sorangium cellulosum strains in nature.</title>
        <authorList>
            <person name="Han K."/>
            <person name="Peng R."/>
            <person name="Blom J."/>
            <person name="Li Y.-Z."/>
        </authorList>
    </citation>
    <scope>NUCLEOTIDE SEQUENCE [LARGE SCALE GENOMIC DNA]</scope>
    <source>
        <strain evidence="3 4">So0149</strain>
    </source>
</reference>
<gene>
    <name evidence="3" type="ORF">BE18_04290</name>
</gene>
<dbReference type="InterPro" id="IPR003776">
    <property type="entry name" value="YcaO-like_dom"/>
</dbReference>
<comment type="caution">
    <text evidence="3">The sequence shown here is derived from an EMBL/GenBank/DDBJ whole genome shotgun (WGS) entry which is preliminary data.</text>
</comment>
<evidence type="ECO:0000313" key="4">
    <source>
        <dbReference type="Proteomes" id="UP000075515"/>
    </source>
</evidence>
<name>A0A150S359_SORCE</name>
<proteinExistence type="predicted"/>